<evidence type="ECO:0000313" key="11">
    <source>
        <dbReference type="Proteomes" id="UP000224567"/>
    </source>
</evidence>
<feature type="compositionally biased region" description="Acidic residues" evidence="7">
    <location>
        <begin position="231"/>
        <end position="241"/>
    </location>
</feature>
<comment type="subcellular location">
    <subcellularLocation>
        <location evidence="2">Cytoplasm</location>
    </subcellularLocation>
    <subcellularLocation>
        <location evidence="1">Nucleus</location>
    </subcellularLocation>
</comment>
<reference evidence="11" key="2">
    <citation type="journal article" date="2017" name="J. Anim. Genet.">
        <title>Multiple reference genome sequences of hot pepper reveal the massive evolution of plant disease resistance genes by retroduplication.</title>
        <authorList>
            <person name="Kim S."/>
            <person name="Park J."/>
            <person name="Yeom S.-I."/>
            <person name="Kim Y.-M."/>
            <person name="Seo E."/>
            <person name="Kim K.-T."/>
            <person name="Kim M.-S."/>
            <person name="Lee J.M."/>
            <person name="Cheong K."/>
            <person name="Shin H.-S."/>
            <person name="Kim S.-B."/>
            <person name="Han K."/>
            <person name="Lee J."/>
            <person name="Park M."/>
            <person name="Lee H.-A."/>
            <person name="Lee H.-Y."/>
            <person name="Lee Y."/>
            <person name="Oh S."/>
            <person name="Lee J.H."/>
            <person name="Choi E."/>
            <person name="Choi E."/>
            <person name="Lee S.E."/>
            <person name="Jeon J."/>
            <person name="Kim H."/>
            <person name="Choi G."/>
            <person name="Song H."/>
            <person name="Lee J."/>
            <person name="Lee S.-C."/>
            <person name="Kwon J.-K."/>
            <person name="Lee H.-Y."/>
            <person name="Koo N."/>
            <person name="Hong Y."/>
            <person name="Kim R.W."/>
            <person name="Kang W.-H."/>
            <person name="Huh J.H."/>
            <person name="Kang B.-C."/>
            <person name="Yang T.-J."/>
            <person name="Lee Y.-H."/>
            <person name="Bennetzen J.L."/>
            <person name="Choi D."/>
        </authorList>
    </citation>
    <scope>NUCLEOTIDE SEQUENCE [LARGE SCALE GENOMIC DNA]</scope>
    <source>
        <strain evidence="11">cv. PBC81</strain>
    </source>
</reference>
<organism evidence="10 11">
    <name type="scientific">Capsicum baccatum</name>
    <name type="common">Peruvian pepper</name>
    <dbReference type="NCBI Taxonomy" id="33114"/>
    <lineage>
        <taxon>Eukaryota</taxon>
        <taxon>Viridiplantae</taxon>
        <taxon>Streptophyta</taxon>
        <taxon>Embryophyta</taxon>
        <taxon>Tracheophyta</taxon>
        <taxon>Spermatophyta</taxon>
        <taxon>Magnoliopsida</taxon>
        <taxon>eudicotyledons</taxon>
        <taxon>Gunneridae</taxon>
        <taxon>Pentapetalae</taxon>
        <taxon>asterids</taxon>
        <taxon>lamiids</taxon>
        <taxon>Solanales</taxon>
        <taxon>Solanaceae</taxon>
        <taxon>Solanoideae</taxon>
        <taxon>Capsiceae</taxon>
        <taxon>Capsicum</taxon>
    </lineage>
</organism>
<reference evidence="10 11" key="1">
    <citation type="journal article" date="2017" name="Genome Biol.">
        <title>New reference genome sequences of hot pepper reveal the massive evolution of plant disease-resistance genes by retroduplication.</title>
        <authorList>
            <person name="Kim S."/>
            <person name="Park J."/>
            <person name="Yeom S.I."/>
            <person name="Kim Y.M."/>
            <person name="Seo E."/>
            <person name="Kim K.T."/>
            <person name="Kim M.S."/>
            <person name="Lee J.M."/>
            <person name="Cheong K."/>
            <person name="Shin H.S."/>
            <person name="Kim S.B."/>
            <person name="Han K."/>
            <person name="Lee J."/>
            <person name="Park M."/>
            <person name="Lee H.A."/>
            <person name="Lee H.Y."/>
            <person name="Lee Y."/>
            <person name="Oh S."/>
            <person name="Lee J.H."/>
            <person name="Choi E."/>
            <person name="Choi E."/>
            <person name="Lee S.E."/>
            <person name="Jeon J."/>
            <person name="Kim H."/>
            <person name="Choi G."/>
            <person name="Song H."/>
            <person name="Lee J."/>
            <person name="Lee S.C."/>
            <person name="Kwon J.K."/>
            <person name="Lee H.Y."/>
            <person name="Koo N."/>
            <person name="Hong Y."/>
            <person name="Kim R.W."/>
            <person name="Kang W.H."/>
            <person name="Huh J.H."/>
            <person name="Kang B.C."/>
            <person name="Yang T.J."/>
            <person name="Lee Y.H."/>
            <person name="Bennetzen J.L."/>
            <person name="Choi D."/>
        </authorList>
    </citation>
    <scope>NUCLEOTIDE SEQUENCE [LARGE SCALE GENOMIC DNA]</scope>
    <source>
        <strain evidence="11">cv. PBC81</strain>
    </source>
</reference>
<dbReference type="GO" id="GO:0005737">
    <property type="term" value="C:cytoplasm"/>
    <property type="evidence" value="ECO:0007669"/>
    <property type="project" value="UniProtKB-SubCell"/>
</dbReference>
<evidence type="ECO:0000256" key="4">
    <source>
        <dbReference type="ARBA" id="ARBA00022490"/>
    </source>
</evidence>
<evidence type="ECO:0008006" key="12">
    <source>
        <dbReference type="Google" id="ProtNLM"/>
    </source>
</evidence>
<keyword evidence="4" id="KW-0963">Cytoplasm</keyword>
<name>A0A2G2VJY9_CAPBA</name>
<dbReference type="Pfam" id="PF13324">
    <property type="entry name" value="GCIP_N"/>
    <property type="match status" value="1"/>
</dbReference>
<keyword evidence="5" id="KW-0539">Nucleus</keyword>
<evidence type="ECO:0000259" key="9">
    <source>
        <dbReference type="Pfam" id="PF20936"/>
    </source>
</evidence>
<evidence type="ECO:0000256" key="5">
    <source>
        <dbReference type="ARBA" id="ARBA00023242"/>
    </source>
</evidence>
<dbReference type="GO" id="GO:0005634">
    <property type="term" value="C:nucleus"/>
    <property type="evidence" value="ECO:0007669"/>
    <property type="project" value="UniProtKB-SubCell"/>
</dbReference>
<feature type="domain" description="Cyclin-D1-binding protein 1-like C-terminal" evidence="9">
    <location>
        <begin position="230"/>
        <end position="336"/>
    </location>
</feature>
<dbReference type="PANTHER" id="PTHR15492:SF1">
    <property type="entry name" value="CYCLIN-D1-BINDING PROTEIN 1"/>
    <property type="match status" value="1"/>
</dbReference>
<dbReference type="STRING" id="33114.A0A2G2VJY9"/>
<keyword evidence="6" id="KW-0131">Cell cycle</keyword>
<comment type="similarity">
    <text evidence="3">Belongs to the CCNDBP1 family.</text>
</comment>
<protein>
    <recommendedName>
        <fullName evidence="12">Cyclin-D1-binding protein 1-like protein</fullName>
    </recommendedName>
</protein>
<keyword evidence="11" id="KW-1185">Reference proteome</keyword>
<dbReference type="InterPro" id="IPR049318">
    <property type="entry name" value="GCIP_C"/>
</dbReference>
<dbReference type="Pfam" id="PF20936">
    <property type="entry name" value="GCIP_C"/>
    <property type="match status" value="1"/>
</dbReference>
<accession>A0A2G2VJY9</accession>
<sequence length="385" mass="41881">MGKREKEQLNGALSEHLNTIHETLQALNQTASSSLEKGSWKEVIQMGEHLYKQATMVGMLWTGEAPEVKALEENMASYFNMLQGLLLLSHSSTVGAGPTLSSCIHVSIKQVVDSSFMLMKESVSSYVTAVQSLRFTYRLLYLWHIAFKGSNDKKHKLSIPQLVGTVWEACSALKKTPATNITAIGRAMTQVAVSMKDVLREMNELKPASSDVGDESTAQDSAEGESKSQDSDDSFAGDLGDDLSPEEMKIARLTTDVVSATLLVIKELIRSITSLLKQESSADTATFVPSLERLLKLSQEIGLQVDELGASLYPPQEISALKAAIEKISRSTDEILVELEKLEGCSEDFGKACTGLRSSLKQLEAELDQSDATDTAAKIENLAIS</sequence>
<evidence type="ECO:0000256" key="1">
    <source>
        <dbReference type="ARBA" id="ARBA00004123"/>
    </source>
</evidence>
<evidence type="ECO:0000259" key="8">
    <source>
        <dbReference type="Pfam" id="PF13324"/>
    </source>
</evidence>
<dbReference type="AlphaFoldDB" id="A0A2G2VJY9"/>
<evidence type="ECO:0000313" key="10">
    <source>
        <dbReference type="EMBL" id="PHT33292.1"/>
    </source>
</evidence>
<dbReference type="OrthoDB" id="41588at2759"/>
<gene>
    <name evidence="10" type="ORF">CQW23_25092</name>
</gene>
<dbReference type="Proteomes" id="UP000224567">
    <property type="component" value="Unassembled WGS sequence"/>
</dbReference>
<evidence type="ECO:0000256" key="3">
    <source>
        <dbReference type="ARBA" id="ARBA00008940"/>
    </source>
</evidence>
<dbReference type="PANTHER" id="PTHR15492">
    <property type="entry name" value="CYCLIN D1-BINDING PROTEIN 1"/>
    <property type="match status" value="1"/>
</dbReference>
<evidence type="ECO:0000256" key="6">
    <source>
        <dbReference type="ARBA" id="ARBA00023306"/>
    </source>
</evidence>
<dbReference type="InterPro" id="IPR049317">
    <property type="entry name" value="GCIP-like_N"/>
</dbReference>
<evidence type="ECO:0000256" key="7">
    <source>
        <dbReference type="SAM" id="MobiDB-lite"/>
    </source>
</evidence>
<dbReference type="EMBL" id="MLFT02000011">
    <property type="protein sequence ID" value="PHT33292.1"/>
    <property type="molecule type" value="Genomic_DNA"/>
</dbReference>
<evidence type="ECO:0000256" key="2">
    <source>
        <dbReference type="ARBA" id="ARBA00004496"/>
    </source>
</evidence>
<proteinExistence type="inferred from homology"/>
<feature type="region of interest" description="Disordered" evidence="7">
    <location>
        <begin position="205"/>
        <end position="241"/>
    </location>
</feature>
<dbReference type="InterPro" id="IPR026907">
    <property type="entry name" value="GCIP-like"/>
</dbReference>
<feature type="domain" description="Cyclin-D1-binding protein 1-like N-terminal" evidence="8">
    <location>
        <begin position="42"/>
        <end position="207"/>
    </location>
</feature>
<dbReference type="Gene3D" id="1.20.1410.10">
    <property type="entry name" value="I/LWEQ domain"/>
    <property type="match status" value="1"/>
</dbReference>
<comment type="caution">
    <text evidence="10">The sequence shown here is derived from an EMBL/GenBank/DDBJ whole genome shotgun (WGS) entry which is preliminary data.</text>
</comment>